<feature type="transmembrane region" description="Helical" evidence="1">
    <location>
        <begin position="31"/>
        <end position="51"/>
    </location>
</feature>
<accession>A0A7X0JVF6</accession>
<keyword evidence="1" id="KW-0472">Membrane</keyword>
<dbReference type="InParanoid" id="A0A7X0JVF6"/>
<keyword evidence="1" id="KW-0812">Transmembrane</keyword>
<keyword evidence="1" id="KW-1133">Transmembrane helix</keyword>
<name>A0A7X0JVF6_9GAMM</name>
<evidence type="ECO:0000313" key="2">
    <source>
        <dbReference type="EMBL" id="MBB6522175.1"/>
    </source>
</evidence>
<evidence type="ECO:0000313" key="3">
    <source>
        <dbReference type="Proteomes" id="UP000528457"/>
    </source>
</evidence>
<protein>
    <submittedName>
        <fullName evidence="2">Uncharacterized protein</fullName>
    </submittedName>
</protein>
<dbReference type="AlphaFoldDB" id="A0A7X0JVF6"/>
<sequence length="63" mass="7319">MPIALVCHGLRVVLSVCKVSKKETGHLPGFFFAYFWVFLPYFSFLPFGLFLRRLDFLFLGNSQ</sequence>
<reference evidence="2 3" key="1">
    <citation type="submission" date="2020-08" db="EMBL/GenBank/DDBJ databases">
        <title>Genomic Encyclopedia of Type Strains, Phase IV (KMG-IV): sequencing the most valuable type-strain genomes for metagenomic binning, comparative biology and taxonomic classification.</title>
        <authorList>
            <person name="Goeker M."/>
        </authorList>
    </citation>
    <scope>NUCLEOTIDE SEQUENCE [LARGE SCALE GENOMIC DNA]</scope>
    <source>
        <strain evidence="2 3">DSM 22368</strain>
    </source>
</reference>
<evidence type="ECO:0000256" key="1">
    <source>
        <dbReference type="SAM" id="Phobius"/>
    </source>
</evidence>
<keyword evidence="3" id="KW-1185">Reference proteome</keyword>
<gene>
    <name evidence="2" type="ORF">HNR48_002460</name>
</gene>
<dbReference type="Proteomes" id="UP000528457">
    <property type="component" value="Unassembled WGS sequence"/>
</dbReference>
<dbReference type="EMBL" id="JACHHT010000002">
    <property type="protein sequence ID" value="MBB6522175.1"/>
    <property type="molecule type" value="Genomic_DNA"/>
</dbReference>
<proteinExistence type="predicted"/>
<comment type="caution">
    <text evidence="2">The sequence shown here is derived from an EMBL/GenBank/DDBJ whole genome shotgun (WGS) entry which is preliminary data.</text>
</comment>
<organism evidence="2 3">
    <name type="scientific">Pseudoteredinibacter isoporae</name>
    <dbReference type="NCBI Taxonomy" id="570281"/>
    <lineage>
        <taxon>Bacteria</taxon>
        <taxon>Pseudomonadati</taxon>
        <taxon>Pseudomonadota</taxon>
        <taxon>Gammaproteobacteria</taxon>
        <taxon>Cellvibrionales</taxon>
        <taxon>Cellvibrionaceae</taxon>
        <taxon>Pseudoteredinibacter</taxon>
    </lineage>
</organism>